<sequence length="63" mass="6524">MRKPAAAVAAVALGVAALVGCDPGPECVDGYVSTTMIPVFNGKTTTLIQSTQYVCTQYEGETQ</sequence>
<evidence type="ECO:0008006" key="3">
    <source>
        <dbReference type="Google" id="ProtNLM"/>
    </source>
</evidence>
<evidence type="ECO:0000313" key="1">
    <source>
        <dbReference type="EMBL" id="AFU62233.1"/>
    </source>
</evidence>
<gene>
    <name evidence="1" type="ORF">TG1_38</name>
</gene>
<reference evidence="1 2" key="1">
    <citation type="submission" date="2012-06" db="EMBL/GenBank/DDBJ databases">
        <authorList>
            <person name="Smith M.C.M."/>
            <person name="Hendrix R."/>
            <person name="Hatfull G.F."/>
        </authorList>
    </citation>
    <scope>NUCLEOTIDE SEQUENCE [LARGE SCALE GENOMIC DNA]</scope>
</reference>
<name>K4HZ57_9CAUD</name>
<keyword evidence="2" id="KW-1185">Reference proteome</keyword>
<organism evidence="1 2">
    <name type="scientific">Streptomyces phage TG1</name>
    <dbReference type="NCBI Taxonomy" id="2927987"/>
    <lineage>
        <taxon>Viruses</taxon>
        <taxon>Duplodnaviria</taxon>
        <taxon>Heunggongvirae</taxon>
        <taxon>Uroviricota</taxon>
        <taxon>Caudoviricetes</taxon>
        <taxon>Colingsworthviridae</taxon>
        <taxon>Tigunavirus</taxon>
        <taxon>Tigunavirus TG1</taxon>
    </lineage>
</organism>
<proteinExistence type="predicted"/>
<dbReference type="KEGG" id="vg:13827587"/>
<dbReference type="Proteomes" id="UP000008669">
    <property type="component" value="Segment"/>
</dbReference>
<dbReference type="EMBL" id="JX182372">
    <property type="protein sequence ID" value="AFU62233.1"/>
    <property type="molecule type" value="Genomic_DNA"/>
</dbReference>
<accession>K4HZ57</accession>
<protein>
    <recommendedName>
        <fullName evidence="3">Lipoprotein</fullName>
    </recommendedName>
</protein>
<dbReference type="PROSITE" id="PS51257">
    <property type="entry name" value="PROKAR_LIPOPROTEIN"/>
    <property type="match status" value="1"/>
</dbReference>
<evidence type="ECO:0000313" key="2">
    <source>
        <dbReference type="Proteomes" id="UP000008669"/>
    </source>
</evidence>